<dbReference type="Pfam" id="PF13439">
    <property type="entry name" value="Glyco_transf_4"/>
    <property type="match status" value="1"/>
</dbReference>
<dbReference type="OrthoDB" id="9790710at2"/>
<dbReference type="GO" id="GO:0016757">
    <property type="term" value="F:glycosyltransferase activity"/>
    <property type="evidence" value="ECO:0007669"/>
    <property type="project" value="InterPro"/>
</dbReference>
<proteinExistence type="predicted"/>
<feature type="domain" description="Glycosyltransferase subfamily 4-like N-terminal" evidence="2">
    <location>
        <begin position="88"/>
        <end position="188"/>
    </location>
</feature>
<dbReference type="EMBL" id="FMYP01000126">
    <property type="protein sequence ID" value="SDD29721.1"/>
    <property type="molecule type" value="Genomic_DNA"/>
</dbReference>
<keyword evidence="4" id="KW-1185">Reference proteome</keyword>
<name>A0A1G6TKZ1_9BACT</name>
<feature type="domain" description="Glycosyl transferase family 1" evidence="1">
    <location>
        <begin position="198"/>
        <end position="345"/>
    </location>
</feature>
<dbReference type="InterPro" id="IPR050194">
    <property type="entry name" value="Glycosyltransferase_grp1"/>
</dbReference>
<evidence type="ECO:0000313" key="3">
    <source>
        <dbReference type="EMBL" id="SDD29721.1"/>
    </source>
</evidence>
<keyword evidence="3" id="KW-0808">Transferase</keyword>
<dbReference type="PANTHER" id="PTHR45947">
    <property type="entry name" value="SULFOQUINOVOSYL TRANSFERASE SQD2"/>
    <property type="match status" value="1"/>
</dbReference>
<accession>A0A1G6TKZ1</accession>
<reference evidence="3 4" key="1">
    <citation type="submission" date="2016-09" db="EMBL/GenBank/DDBJ databases">
        <authorList>
            <person name="Capua I."/>
            <person name="De Benedictis P."/>
            <person name="Joannis T."/>
            <person name="Lombin L.H."/>
            <person name="Cattoli G."/>
        </authorList>
    </citation>
    <scope>NUCLEOTIDE SEQUENCE [LARGE SCALE GENOMIC DNA]</scope>
    <source>
        <strain evidence="3 4">A7P-90m</strain>
    </source>
</reference>
<dbReference type="CDD" id="cd03801">
    <property type="entry name" value="GT4_PimA-like"/>
    <property type="match status" value="1"/>
</dbReference>
<dbReference type="InterPro" id="IPR028098">
    <property type="entry name" value="Glyco_trans_4-like_N"/>
</dbReference>
<gene>
    <name evidence="3" type="ORF">SAMN05216323_11264</name>
</gene>
<dbReference type="InterPro" id="IPR001296">
    <property type="entry name" value="Glyco_trans_1"/>
</dbReference>
<dbReference type="STRING" id="1640674.SAMN05216323_11264"/>
<protein>
    <submittedName>
        <fullName evidence="3">Glycosyltransferase involved in cell wall bisynthesis</fullName>
    </submittedName>
</protein>
<sequence length="377" mass="42490">MNRILFLSFWNPTQANPGKGVFIHEQAFYLATSNINFVFVVVNIVNSKNKLLKITSDISDFEQGKKLRITISSALWKVIYQLPAISTFIVWREIKRISLHQNVDIVHSNVVFPCGIVGAAISKKVNARFFISEHWSKVKNLASNPFWRQKIVNTYHSAEHVICVSEWLKDTVLSIAPNAKVDIVPNIVSSKFFYPKDRQDNRIEGCISFCCIASWQLPKRLDLILKSINEFAKSRTEHIILNVVGEGEQVSSICYDDLPSNLEIIKHGYLTKSKIGDTLRNSDYFMHASEIETFSIVVAEALTCGIPVIASNVGALPSLINKDNGVLCENSVDAWIEALIIITSKDFSNEIIADGSKKFSNQHFINSVLQLYSKEYS</sequence>
<evidence type="ECO:0000259" key="2">
    <source>
        <dbReference type="Pfam" id="PF13439"/>
    </source>
</evidence>
<evidence type="ECO:0000313" key="4">
    <source>
        <dbReference type="Proteomes" id="UP000199452"/>
    </source>
</evidence>
<dbReference type="Gene3D" id="3.40.50.2000">
    <property type="entry name" value="Glycogen Phosphorylase B"/>
    <property type="match status" value="2"/>
</dbReference>
<organism evidence="3 4">
    <name type="scientific">Williamwhitmania taraxaci</name>
    <dbReference type="NCBI Taxonomy" id="1640674"/>
    <lineage>
        <taxon>Bacteria</taxon>
        <taxon>Pseudomonadati</taxon>
        <taxon>Bacteroidota</taxon>
        <taxon>Bacteroidia</taxon>
        <taxon>Bacteroidales</taxon>
        <taxon>Williamwhitmaniaceae</taxon>
        <taxon>Williamwhitmania</taxon>
    </lineage>
</organism>
<dbReference type="Proteomes" id="UP000199452">
    <property type="component" value="Unassembled WGS sequence"/>
</dbReference>
<dbReference type="SUPFAM" id="SSF53756">
    <property type="entry name" value="UDP-Glycosyltransferase/glycogen phosphorylase"/>
    <property type="match status" value="1"/>
</dbReference>
<dbReference type="AlphaFoldDB" id="A0A1G6TKZ1"/>
<dbReference type="Pfam" id="PF00534">
    <property type="entry name" value="Glycos_transf_1"/>
    <property type="match status" value="1"/>
</dbReference>
<dbReference type="RefSeq" id="WP_092441026.1">
    <property type="nucleotide sequence ID" value="NZ_FMYP01000126.1"/>
</dbReference>
<dbReference type="PANTHER" id="PTHR45947:SF3">
    <property type="entry name" value="SULFOQUINOVOSYL TRANSFERASE SQD2"/>
    <property type="match status" value="1"/>
</dbReference>
<evidence type="ECO:0000259" key="1">
    <source>
        <dbReference type="Pfam" id="PF00534"/>
    </source>
</evidence>